<dbReference type="CDD" id="cd01887">
    <property type="entry name" value="IF2_eIF5B"/>
    <property type="match status" value="1"/>
</dbReference>
<dbReference type="GO" id="GO:0003743">
    <property type="term" value="F:translation initiation factor activity"/>
    <property type="evidence" value="ECO:0007669"/>
    <property type="project" value="UniProtKB-UniRule"/>
</dbReference>
<dbReference type="GO" id="GO:0005525">
    <property type="term" value="F:GTP binding"/>
    <property type="evidence" value="ECO:0007669"/>
    <property type="project" value="UniProtKB-KW"/>
</dbReference>
<protein>
    <recommendedName>
        <fullName evidence="3 9">Translation initiation factor IF-2</fullName>
    </recommendedName>
</protein>
<dbReference type="InterPro" id="IPR013575">
    <property type="entry name" value="IF2_assoc_dom_bac"/>
</dbReference>
<dbReference type="CDD" id="cd03702">
    <property type="entry name" value="IF2_mtIF2_II"/>
    <property type="match status" value="1"/>
</dbReference>
<reference evidence="14" key="1">
    <citation type="submission" date="2020-05" db="EMBL/GenBank/DDBJ databases">
        <title>Identification of trans-AT polyketide cluster in two marine bacteria, producers of a novel glutaramide-containing polyketide sesbanimide D and analogs.</title>
        <authorList>
            <person name="Kacar D."/>
            <person name="Rodriguez P."/>
            <person name="Canedo L."/>
            <person name="Gonzalez E."/>
            <person name="Galan B."/>
            <person name="De La Calle F."/>
            <person name="Garcia J.L."/>
        </authorList>
    </citation>
    <scope>NUCLEOTIDE SEQUENCE</scope>
    <source>
        <strain evidence="14">PHM038</strain>
    </source>
</reference>
<dbReference type="InterPro" id="IPR023115">
    <property type="entry name" value="TIF_IF2_dom3"/>
</dbReference>
<dbReference type="RefSeq" id="WP_190292942.1">
    <property type="nucleotide sequence ID" value="NZ_JABFCZ010000021.1"/>
</dbReference>
<feature type="compositionally biased region" description="Low complexity" evidence="12">
    <location>
        <begin position="189"/>
        <end position="202"/>
    </location>
</feature>
<dbReference type="PANTHER" id="PTHR43381">
    <property type="entry name" value="TRANSLATION INITIATION FACTOR IF-2-RELATED"/>
    <property type="match status" value="1"/>
</dbReference>
<dbReference type="SUPFAM" id="SSF52156">
    <property type="entry name" value="Initiation factor IF2/eIF5b, domain 3"/>
    <property type="match status" value="1"/>
</dbReference>
<dbReference type="FunFam" id="2.40.30.10:FF:000007">
    <property type="entry name" value="Translation initiation factor IF-2"/>
    <property type="match status" value="1"/>
</dbReference>
<dbReference type="SUPFAM" id="SSF52540">
    <property type="entry name" value="P-loop containing nucleoside triphosphate hydrolases"/>
    <property type="match status" value="1"/>
</dbReference>
<dbReference type="Gene3D" id="2.40.30.10">
    <property type="entry name" value="Translation factors"/>
    <property type="match status" value="2"/>
</dbReference>
<dbReference type="SUPFAM" id="SSF50447">
    <property type="entry name" value="Translation proteins"/>
    <property type="match status" value="2"/>
</dbReference>
<dbReference type="FunFam" id="2.40.30.10:FF:000008">
    <property type="entry name" value="Translation initiation factor IF-2"/>
    <property type="match status" value="1"/>
</dbReference>
<evidence type="ECO:0000259" key="13">
    <source>
        <dbReference type="PROSITE" id="PS51722"/>
    </source>
</evidence>
<dbReference type="InterPro" id="IPR005225">
    <property type="entry name" value="Small_GTP-bd"/>
</dbReference>
<evidence type="ECO:0000256" key="12">
    <source>
        <dbReference type="SAM" id="MobiDB-lite"/>
    </source>
</evidence>
<dbReference type="InterPro" id="IPR027417">
    <property type="entry name" value="P-loop_NTPase"/>
</dbReference>
<dbReference type="HAMAP" id="MF_00100_B">
    <property type="entry name" value="IF_2_B"/>
    <property type="match status" value="1"/>
</dbReference>
<feature type="compositionally biased region" description="Low complexity" evidence="12">
    <location>
        <begin position="80"/>
        <end position="92"/>
    </location>
</feature>
<dbReference type="Pfam" id="PF00009">
    <property type="entry name" value="GTP_EFTU"/>
    <property type="match status" value="1"/>
</dbReference>
<dbReference type="PANTHER" id="PTHR43381:SF5">
    <property type="entry name" value="TR-TYPE G DOMAIN-CONTAINING PROTEIN"/>
    <property type="match status" value="1"/>
</dbReference>
<name>A0A926P1G6_9HYPH</name>
<dbReference type="NCBIfam" id="TIGR00487">
    <property type="entry name" value="IF-2"/>
    <property type="match status" value="1"/>
</dbReference>
<dbReference type="InterPro" id="IPR004161">
    <property type="entry name" value="EFTu-like_2"/>
</dbReference>
<dbReference type="Gene3D" id="3.40.50.300">
    <property type="entry name" value="P-loop containing nucleotide triphosphate hydrolases"/>
    <property type="match status" value="1"/>
</dbReference>
<dbReference type="NCBIfam" id="TIGR00231">
    <property type="entry name" value="small_GTP"/>
    <property type="match status" value="1"/>
</dbReference>
<feature type="region of interest" description="G-domain" evidence="9">
    <location>
        <begin position="388"/>
        <end position="536"/>
    </location>
</feature>
<dbReference type="Gene3D" id="3.40.50.10050">
    <property type="entry name" value="Translation initiation factor IF- 2, domain 3"/>
    <property type="match status" value="1"/>
</dbReference>
<evidence type="ECO:0000256" key="5">
    <source>
        <dbReference type="ARBA" id="ARBA00022540"/>
    </source>
</evidence>
<evidence type="ECO:0000256" key="2">
    <source>
        <dbReference type="ARBA" id="ARBA00007733"/>
    </source>
</evidence>
<dbReference type="InterPro" id="IPR006847">
    <property type="entry name" value="IF2_N"/>
</dbReference>
<keyword evidence="7 9" id="KW-0648">Protein biosynthesis</keyword>
<feature type="domain" description="Tr-type G" evidence="13">
    <location>
        <begin position="385"/>
        <end position="554"/>
    </location>
</feature>
<evidence type="ECO:0000256" key="7">
    <source>
        <dbReference type="ARBA" id="ARBA00022917"/>
    </source>
</evidence>
<dbReference type="InterPro" id="IPR015760">
    <property type="entry name" value="TIF_IF2"/>
</dbReference>
<dbReference type="Pfam" id="PF08364">
    <property type="entry name" value="IF2_assoc"/>
    <property type="match status" value="1"/>
</dbReference>
<dbReference type="InterPro" id="IPR000795">
    <property type="entry name" value="T_Tr_GTP-bd_dom"/>
</dbReference>
<dbReference type="Pfam" id="PF22042">
    <property type="entry name" value="EF-G_D2"/>
    <property type="match status" value="1"/>
</dbReference>
<dbReference type="InterPro" id="IPR044145">
    <property type="entry name" value="IF2_II"/>
</dbReference>
<evidence type="ECO:0000256" key="1">
    <source>
        <dbReference type="ARBA" id="ARBA00004496"/>
    </source>
</evidence>
<feature type="binding site" evidence="9">
    <location>
        <begin position="394"/>
        <end position="401"/>
    </location>
    <ligand>
        <name>GTP</name>
        <dbReference type="ChEBI" id="CHEBI:37565"/>
    </ligand>
</feature>
<dbReference type="InterPro" id="IPR000178">
    <property type="entry name" value="TF_IF2_bacterial-like"/>
</dbReference>
<evidence type="ECO:0000256" key="4">
    <source>
        <dbReference type="ARBA" id="ARBA00022490"/>
    </source>
</evidence>
<evidence type="ECO:0000256" key="8">
    <source>
        <dbReference type="ARBA" id="ARBA00023134"/>
    </source>
</evidence>
<evidence type="ECO:0000256" key="10">
    <source>
        <dbReference type="RuleBase" id="RU000644"/>
    </source>
</evidence>
<evidence type="ECO:0000313" key="14">
    <source>
        <dbReference type="EMBL" id="MBD1548251.1"/>
    </source>
</evidence>
<dbReference type="InterPro" id="IPR053905">
    <property type="entry name" value="EF-G-like_DII"/>
</dbReference>
<dbReference type="Pfam" id="PF11987">
    <property type="entry name" value="IF-2"/>
    <property type="match status" value="1"/>
</dbReference>
<dbReference type="Pfam" id="PF04760">
    <property type="entry name" value="IF2_N"/>
    <property type="match status" value="1"/>
</dbReference>
<evidence type="ECO:0000256" key="6">
    <source>
        <dbReference type="ARBA" id="ARBA00022741"/>
    </source>
</evidence>
<dbReference type="InterPro" id="IPR009000">
    <property type="entry name" value="Transl_B-barrel_sf"/>
</dbReference>
<keyword evidence="5 9" id="KW-0396">Initiation factor</keyword>
<accession>A0A926P1G6</accession>
<dbReference type="Proteomes" id="UP000598467">
    <property type="component" value="Unassembled WGS sequence"/>
</dbReference>
<feature type="compositionally biased region" description="Basic and acidic residues" evidence="12">
    <location>
        <begin position="69"/>
        <end position="79"/>
    </location>
</feature>
<dbReference type="FunFam" id="3.40.50.300:FF:000019">
    <property type="entry name" value="Translation initiation factor IF-2"/>
    <property type="match status" value="1"/>
</dbReference>
<keyword evidence="8 9" id="KW-0342">GTP-binding</keyword>
<feature type="binding site" evidence="9">
    <location>
        <begin position="440"/>
        <end position="444"/>
    </location>
    <ligand>
        <name>GTP</name>
        <dbReference type="ChEBI" id="CHEBI:37565"/>
    </ligand>
</feature>
<feature type="region of interest" description="Disordered" evidence="12">
    <location>
        <begin position="1"/>
        <end position="297"/>
    </location>
</feature>
<dbReference type="EMBL" id="JABFCZ010000021">
    <property type="protein sequence ID" value="MBD1548251.1"/>
    <property type="molecule type" value="Genomic_DNA"/>
</dbReference>
<feature type="compositionally biased region" description="Basic and acidic residues" evidence="12">
    <location>
        <begin position="122"/>
        <end position="188"/>
    </location>
</feature>
<dbReference type="PROSITE" id="PS51722">
    <property type="entry name" value="G_TR_2"/>
    <property type="match status" value="1"/>
</dbReference>
<proteinExistence type="inferred from homology"/>
<keyword evidence="6 9" id="KW-0547">Nucleotide-binding</keyword>
<dbReference type="AlphaFoldDB" id="A0A926P1G6"/>
<gene>
    <name evidence="9 14" type="primary">infB</name>
    <name evidence="14" type="ORF">HK439_18460</name>
</gene>
<feature type="binding site" evidence="9">
    <location>
        <begin position="494"/>
        <end position="497"/>
    </location>
    <ligand>
        <name>GTP</name>
        <dbReference type="ChEBI" id="CHEBI:37565"/>
    </ligand>
</feature>
<dbReference type="Pfam" id="PF03144">
    <property type="entry name" value="GTP_EFTU_D2"/>
    <property type="match status" value="1"/>
</dbReference>
<evidence type="ECO:0000256" key="3">
    <source>
        <dbReference type="ARBA" id="ARBA00020675"/>
    </source>
</evidence>
<sequence>MSDTKNPGDKTISVERKTLGLKRSGGDQGTVRQSFSHGRSKAVVVEKKKRRVVVPGQEPKADQSAPAAKRPDEAAEAPRAKPAAEAPQAARRGVQRPKGGNVLRTLTKEEAEARAAALKMAQVREVEERKQAEEDAKRRAEEEARRKVEEEARRKVEEEERKQREEEEARLAAEKAADEARAAAEKPAEAPAQPAAAAPEAAKPGEARPARTERPAGARPAREEEEGGDDDRSKGGLRAVKRQKPAPTPARTRGGDDRRRSKLTISAATGGSDEQRSRSLASLRRRREKEKRGSQQVVREKIMREVILPEAITIQELANRMAERAVDVIKLLMKQGQMMKINDVIDADTAELIAVEMGHTVKRVSEADVEEGLFSAEDAPENMKPRPPVVTIMGHVDHGKTSLLDAIRNSKVVTGEAGGITQHIGAYQVEQDGNKITFIDTPGHAAFSQMRARGAKSTDIVILVVAADDGVMPQTKEAIAHAKAADAPIIVAINKIDKVGADPNRVRTELLQDEIVVESMGGDVIDVEVSALKGTNLDKLLEMILLQSEVLELKANPDRKAEGIVVEAQLDRGRGPVATVLVQKGTLRPGDILVAGAEWGRVRAMLDEDGNQVPEAGPSKPVEVLGFQGTPEAGDMVAVVENEARAREIVDYRQRQIREKASVLASGARGSLEQMMNRLQETGKKEFPLVLKGDVQGSVEAISHALNELGTDEVAARILLAGVGGITESDVTLATASKAPIIGFNVRANKQAREAAAREGIEIRYYNIIYDLVDDIKAAMSGLLSPERRETFLGNAEIKEIFHISKVGKVAGCLVTEGVVERGANVRLIRDDVVIHEGQLGTLKRFKDEVKSVESGQECGMNFVNYQDMRPGDIIECFRVEEIARTL</sequence>
<dbReference type="PROSITE" id="PS01176">
    <property type="entry name" value="IF2"/>
    <property type="match status" value="1"/>
</dbReference>
<feature type="compositionally biased region" description="Basic and acidic residues" evidence="12">
    <location>
        <begin position="1"/>
        <end position="18"/>
    </location>
</feature>
<evidence type="ECO:0000313" key="15">
    <source>
        <dbReference type="Proteomes" id="UP000598467"/>
    </source>
</evidence>
<comment type="similarity">
    <text evidence="2 9 10">Belongs to the TRAFAC class translation factor GTPase superfamily. Classic translation factor GTPase family. IF-2 subfamily.</text>
</comment>
<organism evidence="14 15">
    <name type="scientific">Roseibium aggregatum</name>
    <dbReference type="NCBI Taxonomy" id="187304"/>
    <lineage>
        <taxon>Bacteria</taxon>
        <taxon>Pseudomonadati</taxon>
        <taxon>Pseudomonadota</taxon>
        <taxon>Alphaproteobacteria</taxon>
        <taxon>Hyphomicrobiales</taxon>
        <taxon>Stappiaceae</taxon>
        <taxon>Roseibium</taxon>
    </lineage>
</organism>
<dbReference type="GO" id="GO:0005829">
    <property type="term" value="C:cytosol"/>
    <property type="evidence" value="ECO:0007669"/>
    <property type="project" value="TreeGrafter"/>
</dbReference>
<comment type="function">
    <text evidence="9 10">One of the essential components for the initiation of protein synthesis. Protects formylmethionyl-tRNA from spontaneous hydrolysis and promotes its binding to the 30S ribosomal subunits. Also involved in the hydrolysis of GTP during the formation of the 70S ribosomal complex.</text>
</comment>
<feature type="compositionally biased region" description="Basic and acidic residues" evidence="12">
    <location>
        <begin position="203"/>
        <end position="222"/>
    </location>
</feature>
<dbReference type="InterPro" id="IPR036925">
    <property type="entry name" value="TIF_IF2_dom3_sf"/>
</dbReference>
<keyword evidence="4 9" id="KW-0963">Cytoplasm</keyword>
<dbReference type="CDD" id="cd03692">
    <property type="entry name" value="mtIF2_IVc"/>
    <property type="match status" value="1"/>
</dbReference>
<evidence type="ECO:0000256" key="9">
    <source>
        <dbReference type="HAMAP-Rule" id="MF_00100"/>
    </source>
</evidence>
<dbReference type="FunFam" id="3.40.50.10050:FF:000001">
    <property type="entry name" value="Translation initiation factor IF-2"/>
    <property type="match status" value="1"/>
</dbReference>
<evidence type="ECO:0000256" key="11">
    <source>
        <dbReference type="RuleBase" id="RU000645"/>
    </source>
</evidence>
<comment type="subcellular location">
    <subcellularLocation>
        <location evidence="1 9 11">Cytoplasm</location>
    </subcellularLocation>
</comment>
<comment type="caution">
    <text evidence="14">The sequence shown here is derived from an EMBL/GenBank/DDBJ whole genome shotgun (WGS) entry which is preliminary data.</text>
</comment>
<dbReference type="GO" id="GO:0003924">
    <property type="term" value="F:GTPase activity"/>
    <property type="evidence" value="ECO:0007669"/>
    <property type="project" value="UniProtKB-UniRule"/>
</dbReference>